<sequence>MQELPFKEIPPIPDKINGTNIISRMIDGLGFRYYWATNGLTSSNLKFCPVEGSRDMIGLIGHIYDLAYGTNKVLGGNFKKKELSEFKDLRAETLALYWDTSTRLKGMDPDDLENYNYMGSAQNYPFWYLLNGQIADALTHVGQILSWRRIDGNPQEKGVNVFLGKKI</sequence>
<proteinExistence type="predicted"/>
<dbReference type="KEGG" id="fll:EI427_21945"/>
<organism evidence="1 2">
    <name type="scientific">Flammeovirga pectinis</name>
    <dbReference type="NCBI Taxonomy" id="2494373"/>
    <lineage>
        <taxon>Bacteria</taxon>
        <taxon>Pseudomonadati</taxon>
        <taxon>Bacteroidota</taxon>
        <taxon>Cytophagia</taxon>
        <taxon>Cytophagales</taxon>
        <taxon>Flammeovirgaceae</taxon>
        <taxon>Flammeovirga</taxon>
    </lineage>
</organism>
<dbReference type="OrthoDB" id="837585at2"/>
<dbReference type="EMBL" id="CP034563">
    <property type="protein sequence ID" value="AZQ64891.1"/>
    <property type="molecule type" value="Genomic_DNA"/>
</dbReference>
<protein>
    <recommendedName>
        <fullName evidence="3">DinB family protein</fullName>
    </recommendedName>
</protein>
<dbReference type="SUPFAM" id="SSF109854">
    <property type="entry name" value="DinB/YfiT-like putative metalloenzymes"/>
    <property type="match status" value="1"/>
</dbReference>
<evidence type="ECO:0008006" key="3">
    <source>
        <dbReference type="Google" id="ProtNLM"/>
    </source>
</evidence>
<evidence type="ECO:0000313" key="2">
    <source>
        <dbReference type="Proteomes" id="UP000267268"/>
    </source>
</evidence>
<accession>A0A3Q9FSG4</accession>
<dbReference type="Proteomes" id="UP000267268">
    <property type="component" value="Chromosome 2"/>
</dbReference>
<dbReference type="Gene3D" id="1.20.120.450">
    <property type="entry name" value="dinb family like domain"/>
    <property type="match status" value="1"/>
</dbReference>
<dbReference type="RefSeq" id="WP_126619060.1">
    <property type="nucleotide sequence ID" value="NZ_CP034563.1"/>
</dbReference>
<name>A0A3Q9FSG4_9BACT</name>
<evidence type="ECO:0000313" key="1">
    <source>
        <dbReference type="EMBL" id="AZQ64891.1"/>
    </source>
</evidence>
<keyword evidence="2" id="KW-1185">Reference proteome</keyword>
<gene>
    <name evidence="1" type="ORF">EI427_21945</name>
</gene>
<dbReference type="AlphaFoldDB" id="A0A3Q9FSG4"/>
<dbReference type="InterPro" id="IPR034660">
    <property type="entry name" value="DinB/YfiT-like"/>
</dbReference>
<reference evidence="1 2" key="1">
    <citation type="submission" date="2018-12" db="EMBL/GenBank/DDBJ databases">
        <title>Flammeovirga pectinis sp. nov., isolated from the gut of the Korean scallop, Patinopecten yessoensis.</title>
        <authorList>
            <person name="Bae J.-W."/>
            <person name="Jeong Y.-S."/>
            <person name="Kang W."/>
        </authorList>
    </citation>
    <scope>NUCLEOTIDE SEQUENCE [LARGE SCALE GENOMIC DNA]</scope>
    <source>
        <strain evidence="1 2">L12M1</strain>
    </source>
</reference>